<sequence length="189" mass="20565">MKTFLQIFAIALLVSITGLAGYAQTSSRKLNYLAQGQGARFQESQLSVALPQLATVRPKQGDSMTGKLTKLNQQELTISNDNSSKSLPISQINNIAFKGDVWITKANGRRIRMRGADKASSGQQIWREVPLAAFNLQQPPEQAILSLGTVLSGEDLADILSISRDSTYVVQEILFESPGTMTIKAVPID</sequence>
<comment type="caution">
    <text evidence="1">The sequence shown here is derived from an EMBL/GenBank/DDBJ whole genome shotgun (WGS) entry which is preliminary data.</text>
</comment>
<proteinExistence type="predicted"/>
<gene>
    <name evidence="1" type="ORF">F6J89_23140</name>
</gene>
<evidence type="ECO:0000313" key="1">
    <source>
        <dbReference type="EMBL" id="NER30435.1"/>
    </source>
</evidence>
<reference evidence="1" key="1">
    <citation type="submission" date="2019-11" db="EMBL/GenBank/DDBJ databases">
        <title>Genomic insights into an expanded diversity of filamentous marine cyanobacteria reveals the extraordinary biosynthetic potential of Moorea and Okeania.</title>
        <authorList>
            <person name="Ferreira Leao T."/>
            <person name="Wang M."/>
            <person name="Moss N."/>
            <person name="Da Silva R."/>
            <person name="Sanders J."/>
            <person name="Nurk S."/>
            <person name="Gurevich A."/>
            <person name="Humphrey G."/>
            <person name="Reher R."/>
            <person name="Zhu Q."/>
            <person name="Belda-Ferre P."/>
            <person name="Glukhov E."/>
            <person name="Rex R."/>
            <person name="Dorrestein P.C."/>
            <person name="Knight R."/>
            <person name="Pevzner P."/>
            <person name="Gerwick W.H."/>
            <person name="Gerwick L."/>
        </authorList>
    </citation>
    <scope>NUCLEOTIDE SEQUENCE</scope>
    <source>
        <strain evidence="1">SIO1C4</strain>
    </source>
</reference>
<dbReference type="AlphaFoldDB" id="A0A6B3NHU9"/>
<protein>
    <submittedName>
        <fullName evidence="1">Uncharacterized protein</fullName>
    </submittedName>
</protein>
<dbReference type="EMBL" id="JAAHFQ010000557">
    <property type="protein sequence ID" value="NER30435.1"/>
    <property type="molecule type" value="Genomic_DNA"/>
</dbReference>
<name>A0A6B3NHU9_9CYAN</name>
<organism evidence="1">
    <name type="scientific">Symploca sp. SIO1C4</name>
    <dbReference type="NCBI Taxonomy" id="2607765"/>
    <lineage>
        <taxon>Bacteria</taxon>
        <taxon>Bacillati</taxon>
        <taxon>Cyanobacteriota</taxon>
        <taxon>Cyanophyceae</taxon>
        <taxon>Coleofasciculales</taxon>
        <taxon>Coleofasciculaceae</taxon>
        <taxon>Symploca</taxon>
    </lineage>
</organism>
<accession>A0A6B3NHU9</accession>